<evidence type="ECO:0000256" key="7">
    <source>
        <dbReference type="ARBA" id="ARBA00025911"/>
    </source>
</evidence>
<dbReference type="Pfam" id="PF02045">
    <property type="entry name" value="CBFB_NFYA"/>
    <property type="match status" value="1"/>
</dbReference>
<dbReference type="OrthoDB" id="1097733at2759"/>
<keyword evidence="6 8" id="KW-0539">Nucleus</keyword>
<dbReference type="RefSeq" id="XP_022999213.1">
    <property type="nucleotide sequence ID" value="XM_023143445.1"/>
</dbReference>
<keyword evidence="2 8" id="KW-0805">Transcription regulation</keyword>
<organism evidence="11 12">
    <name type="scientific">Cucurbita maxima</name>
    <name type="common">Pumpkin</name>
    <name type="synonym">Winter squash</name>
    <dbReference type="NCBI Taxonomy" id="3661"/>
    <lineage>
        <taxon>Eukaryota</taxon>
        <taxon>Viridiplantae</taxon>
        <taxon>Streptophyta</taxon>
        <taxon>Embryophyta</taxon>
        <taxon>Tracheophyta</taxon>
        <taxon>Spermatophyta</taxon>
        <taxon>Magnoliopsida</taxon>
        <taxon>eudicotyledons</taxon>
        <taxon>Gunneridae</taxon>
        <taxon>Pentapetalae</taxon>
        <taxon>rosids</taxon>
        <taxon>fabids</taxon>
        <taxon>Cucurbitales</taxon>
        <taxon>Cucurbitaceae</taxon>
        <taxon>Cucurbiteae</taxon>
        <taxon>Cucurbita</taxon>
    </lineage>
</organism>
<dbReference type="GO" id="GO:0016602">
    <property type="term" value="C:CCAAT-binding factor complex"/>
    <property type="evidence" value="ECO:0007669"/>
    <property type="project" value="InterPro"/>
</dbReference>
<dbReference type="PANTHER" id="PTHR12632">
    <property type="entry name" value="TRANSCRIPTION FACTOR NF-Y ALPHA-RELATED"/>
    <property type="match status" value="1"/>
</dbReference>
<evidence type="ECO:0000313" key="12">
    <source>
        <dbReference type="RefSeq" id="XP_022999213.1"/>
    </source>
</evidence>
<dbReference type="PROSITE" id="PS00686">
    <property type="entry name" value="NFYA_HAP2_1"/>
    <property type="match status" value="1"/>
</dbReference>
<keyword evidence="5 8" id="KW-0804">Transcription</keyword>
<evidence type="ECO:0000256" key="5">
    <source>
        <dbReference type="ARBA" id="ARBA00023163"/>
    </source>
</evidence>
<dbReference type="Proteomes" id="UP000504608">
    <property type="component" value="Unplaced"/>
</dbReference>
<evidence type="ECO:0000256" key="8">
    <source>
        <dbReference type="RuleBase" id="RU367155"/>
    </source>
</evidence>
<evidence type="ECO:0000256" key="10">
    <source>
        <dbReference type="SAM" id="SignalP"/>
    </source>
</evidence>
<dbReference type="SMART" id="SM00521">
    <property type="entry name" value="CBF"/>
    <property type="match status" value="1"/>
</dbReference>
<dbReference type="InterPro" id="IPR018362">
    <property type="entry name" value="CCAAT-binding_factor_CS"/>
</dbReference>
<comment type="function">
    <text evidence="8">Component of the sequence-specific heterotrimeric transcription factor (NF-Y) which specifically recognizes a 5'-CCAAT-3' box motif found in the promoters of its target genes.</text>
</comment>
<dbReference type="GO" id="GO:0003700">
    <property type="term" value="F:DNA-binding transcription factor activity"/>
    <property type="evidence" value="ECO:0007669"/>
    <property type="project" value="UniProtKB-UniRule"/>
</dbReference>
<gene>
    <name evidence="12" type="primary">LOC111493659</name>
</gene>
<reference evidence="12" key="1">
    <citation type="submission" date="2025-08" db="UniProtKB">
        <authorList>
            <consortium name="RefSeq"/>
        </authorList>
    </citation>
    <scope>IDENTIFICATION</scope>
    <source>
        <tissue evidence="12">Young leaves</tissue>
    </source>
</reference>
<feature type="compositionally biased region" description="Polar residues" evidence="9">
    <location>
        <begin position="354"/>
        <end position="415"/>
    </location>
</feature>
<evidence type="ECO:0000256" key="1">
    <source>
        <dbReference type="ARBA" id="ARBA00004123"/>
    </source>
</evidence>
<dbReference type="PRINTS" id="PR00616">
    <property type="entry name" value="CCAATSUBUNTB"/>
</dbReference>
<keyword evidence="3 8" id="KW-0238">DNA-binding</keyword>
<dbReference type="GO" id="GO:0003677">
    <property type="term" value="F:DNA binding"/>
    <property type="evidence" value="ECO:0007669"/>
    <property type="project" value="UniProtKB-KW"/>
</dbReference>
<dbReference type="AlphaFoldDB" id="A0A6J1KIZ5"/>
<evidence type="ECO:0000313" key="11">
    <source>
        <dbReference type="Proteomes" id="UP000504608"/>
    </source>
</evidence>
<comment type="subcellular location">
    <subcellularLocation>
        <location evidence="1 8">Nucleus</location>
    </subcellularLocation>
</comment>
<evidence type="ECO:0000256" key="9">
    <source>
        <dbReference type="SAM" id="MobiDB-lite"/>
    </source>
</evidence>
<evidence type="ECO:0000256" key="6">
    <source>
        <dbReference type="ARBA" id="ARBA00023242"/>
    </source>
</evidence>
<dbReference type="InterPro" id="IPR001289">
    <property type="entry name" value="NFYA"/>
</dbReference>
<keyword evidence="11" id="KW-1185">Reference proteome</keyword>
<feature type="chain" id="PRO_5026768730" description="Nuclear transcription factor Y subunit" evidence="10">
    <location>
        <begin position="22"/>
        <end position="434"/>
    </location>
</feature>
<dbReference type="PROSITE" id="PS51152">
    <property type="entry name" value="NFYA_HAP2_2"/>
    <property type="match status" value="1"/>
</dbReference>
<dbReference type="KEGG" id="cmax:111493659"/>
<feature type="region of interest" description="Disordered" evidence="9">
    <location>
        <begin position="347"/>
        <end position="434"/>
    </location>
</feature>
<feature type="signal peptide" evidence="10">
    <location>
        <begin position="1"/>
        <end position="21"/>
    </location>
</feature>
<accession>A0A6J1KIZ5</accession>
<dbReference type="Gene3D" id="6.10.250.2430">
    <property type="match status" value="1"/>
</dbReference>
<keyword evidence="4" id="KW-0010">Activator</keyword>
<sequence>MFCAYMNYFLWSIWFIKLKSWIECPFELLYFYTRANSVALFPCCDSHRRRTQKSVRLQSFSFYQVAFVWVFSAQETCPTTSRHLPSLLLPSFSPNRFVELLMNMMAIPLKNFSQKNLDQDSVHSVFPFSVDCTPWRNSNERKIPLPLSDNTTLKLETPPQHHHKHLGFQLPDQESSTAHSIGQSLHKVCTMEVQNAQEQCISSESGQEENCGESVENQMKPVILFSNPEFMFSTPQVDGSQPMTRVSYPYIDPYYGGLLCSAYTQQAINNQAQVNTNVVGMAPARVPIPHALAEDGPIYVNAKQYHGILRRRQSRAKLESQNRVIRNRKPYLHESRHLHALNRVRGSGGRFLSSKKNQSPVQSTPSTTLSQQMNTPDFNTCSSETSDRGMSSEITSISNGSVRFGRSDSQLSALSSRMGGSMEQYSGDLMRGGR</sequence>
<comment type="subunit">
    <text evidence="7">Heterotrimeric transcription factor composed of three components, NF-YA, NF-YB and NF-YC. NF-YB and NF-YC must interact and dimerize for NF-YA association and DNA binding.</text>
</comment>
<evidence type="ECO:0000256" key="3">
    <source>
        <dbReference type="ARBA" id="ARBA00023125"/>
    </source>
</evidence>
<evidence type="ECO:0000256" key="4">
    <source>
        <dbReference type="ARBA" id="ARBA00023159"/>
    </source>
</evidence>
<keyword evidence="10" id="KW-0732">Signal</keyword>
<proteinExistence type="inferred from homology"/>
<dbReference type="GeneID" id="111493659"/>
<protein>
    <recommendedName>
        <fullName evidence="8">Nuclear transcription factor Y subunit</fullName>
    </recommendedName>
</protein>
<name>A0A6J1KIZ5_CUCMA</name>
<comment type="similarity">
    <text evidence="8">Belongs to the NFYA/HAP2 subunit family.</text>
</comment>
<evidence type="ECO:0000256" key="2">
    <source>
        <dbReference type="ARBA" id="ARBA00023015"/>
    </source>
</evidence>